<dbReference type="AlphaFoldDB" id="A0A0R2HDE1"/>
<keyword evidence="3" id="KW-1185">Reference proteome</keyword>
<dbReference type="Proteomes" id="UP000051841">
    <property type="component" value="Unassembled WGS sequence"/>
</dbReference>
<protein>
    <submittedName>
        <fullName evidence="2">UBA THIF-type NAD FAD binding protein</fullName>
    </submittedName>
</protein>
<comment type="caution">
    <text evidence="2">The sequence shown here is derived from an EMBL/GenBank/DDBJ whole genome shotgun (WGS) entry which is preliminary data.</text>
</comment>
<dbReference type="GO" id="GO:0061504">
    <property type="term" value="P:cyclic threonylcarbamoyladenosine biosynthetic process"/>
    <property type="evidence" value="ECO:0007669"/>
    <property type="project" value="TreeGrafter"/>
</dbReference>
<dbReference type="GO" id="GO:0008641">
    <property type="term" value="F:ubiquitin-like modifier activating enzyme activity"/>
    <property type="evidence" value="ECO:0007669"/>
    <property type="project" value="InterPro"/>
</dbReference>
<dbReference type="PATRIC" id="fig|1410657.5.peg.1157"/>
<dbReference type="RefSeq" id="WP_031588639.1">
    <property type="nucleotide sequence ID" value="NZ_JNKN01000004.1"/>
</dbReference>
<dbReference type="PANTHER" id="PTHR43267">
    <property type="entry name" value="TRNA THREONYLCARBAMOYLADENOSINE DEHYDRATASE"/>
    <property type="match status" value="1"/>
</dbReference>
<evidence type="ECO:0000259" key="1">
    <source>
        <dbReference type="Pfam" id="PF00899"/>
    </source>
</evidence>
<dbReference type="Gene3D" id="3.40.50.720">
    <property type="entry name" value="NAD(P)-binding Rossmann-like Domain"/>
    <property type="match status" value="1"/>
</dbReference>
<accession>A0A0R2HDE1</accession>
<dbReference type="GO" id="GO:0061503">
    <property type="term" value="F:tRNA threonylcarbamoyladenosine dehydratase"/>
    <property type="evidence" value="ECO:0007669"/>
    <property type="project" value="TreeGrafter"/>
</dbReference>
<sequence length="247" mass="27218">MKEQFSRTAILLGEDAVDSLMNKKVCLFGLGGVGGFVAEALARAGVGHFVLVDNDTVSKTNINRQIIATLDTIGMNKVDLVAKRILSINEDAIIEKKQMFYLPEVKDEFDFSSYDYVIDAIDTIKAKIDIIEECTKTKTKIISCMGVGNKLDPSKLQITDIYKTSVDPLARVMRTELKKRRIKKCKVLFSTEYPLKPKESALVNREMAEMKASGGSRRALPGSVSFVPSVAGLMIGGYVIRDLTGLL</sequence>
<evidence type="ECO:0000313" key="3">
    <source>
        <dbReference type="Proteomes" id="UP000051841"/>
    </source>
</evidence>
<dbReference type="InterPro" id="IPR035985">
    <property type="entry name" value="Ubiquitin-activating_enz"/>
</dbReference>
<dbReference type="InterPro" id="IPR000594">
    <property type="entry name" value="ThiF_NAD_FAD-bd"/>
</dbReference>
<dbReference type="Pfam" id="PF00899">
    <property type="entry name" value="ThiF"/>
    <property type="match status" value="1"/>
</dbReference>
<dbReference type="EMBL" id="JQBL01000003">
    <property type="protein sequence ID" value="KRN51043.1"/>
    <property type="molecule type" value="Genomic_DNA"/>
</dbReference>
<organism evidence="2 3">
    <name type="scientific">Kandleria vitulina DSM 20405</name>
    <dbReference type="NCBI Taxonomy" id="1410657"/>
    <lineage>
        <taxon>Bacteria</taxon>
        <taxon>Bacillati</taxon>
        <taxon>Bacillota</taxon>
        <taxon>Erysipelotrichia</taxon>
        <taxon>Erysipelotrichales</taxon>
        <taxon>Coprobacillaceae</taxon>
        <taxon>Kandleria</taxon>
    </lineage>
</organism>
<dbReference type="SUPFAM" id="SSF69572">
    <property type="entry name" value="Activating enzymes of the ubiquitin-like proteins"/>
    <property type="match status" value="1"/>
</dbReference>
<dbReference type="CDD" id="cd00755">
    <property type="entry name" value="YgdL_like"/>
    <property type="match status" value="1"/>
</dbReference>
<gene>
    <name evidence="2" type="ORF">IV49_GL001116</name>
</gene>
<proteinExistence type="predicted"/>
<dbReference type="InterPro" id="IPR045886">
    <property type="entry name" value="ThiF/MoeB/HesA"/>
</dbReference>
<feature type="domain" description="THIF-type NAD/FAD binding fold" evidence="1">
    <location>
        <begin position="6"/>
        <end position="241"/>
    </location>
</feature>
<evidence type="ECO:0000313" key="2">
    <source>
        <dbReference type="EMBL" id="KRN51043.1"/>
    </source>
</evidence>
<name>A0A0R2HDE1_9FIRM</name>
<dbReference type="PANTHER" id="PTHR43267:SF1">
    <property type="entry name" value="TRNA THREONYLCARBAMOYLADENOSINE DEHYDRATASE"/>
    <property type="match status" value="1"/>
</dbReference>
<reference evidence="2 3" key="1">
    <citation type="journal article" date="2015" name="Genome Announc.">
        <title>Expanding the biotechnology potential of lactobacilli through comparative genomics of 213 strains and associated genera.</title>
        <authorList>
            <person name="Sun Z."/>
            <person name="Harris H.M."/>
            <person name="McCann A."/>
            <person name="Guo C."/>
            <person name="Argimon S."/>
            <person name="Zhang W."/>
            <person name="Yang X."/>
            <person name="Jeffery I.B."/>
            <person name="Cooney J.C."/>
            <person name="Kagawa T.F."/>
            <person name="Liu W."/>
            <person name="Song Y."/>
            <person name="Salvetti E."/>
            <person name="Wrobel A."/>
            <person name="Rasinkangas P."/>
            <person name="Parkhill J."/>
            <person name="Rea M.C."/>
            <person name="O'Sullivan O."/>
            <person name="Ritari J."/>
            <person name="Douillard F.P."/>
            <person name="Paul Ross R."/>
            <person name="Yang R."/>
            <person name="Briner A.E."/>
            <person name="Felis G.E."/>
            <person name="de Vos W.M."/>
            <person name="Barrangou R."/>
            <person name="Klaenhammer T.R."/>
            <person name="Caufield P.W."/>
            <person name="Cui Y."/>
            <person name="Zhang H."/>
            <person name="O'Toole P.W."/>
        </authorList>
    </citation>
    <scope>NUCLEOTIDE SEQUENCE [LARGE SCALE GENOMIC DNA]</scope>
    <source>
        <strain evidence="2 3">DSM 20405</strain>
    </source>
</reference>